<dbReference type="InterPro" id="IPR008989">
    <property type="entry name" value="Myosin_S1_N"/>
</dbReference>
<evidence type="ECO:0000313" key="36">
    <source>
        <dbReference type="Ensembl" id="ENSPPYP00000018788.3"/>
    </source>
</evidence>
<dbReference type="Pfam" id="PF21521">
    <property type="entry name" value="MYO6_lever"/>
    <property type="match status" value="1"/>
</dbReference>
<dbReference type="Gene3D" id="6.10.220.10">
    <property type="match status" value="1"/>
</dbReference>
<keyword evidence="30" id="KW-0968">Cytoplasmic vesicle</keyword>
<dbReference type="GO" id="GO:0015031">
    <property type="term" value="P:protein transport"/>
    <property type="evidence" value="ECO:0007669"/>
    <property type="project" value="UniProtKB-KW"/>
</dbReference>
<dbReference type="Ensembl" id="ENSPPYT00000019530.3">
    <property type="protein sequence ID" value="ENSPPYP00000018788.3"/>
    <property type="gene ID" value="ENSPPYG00000016785.3"/>
</dbReference>
<dbReference type="GO" id="GO:0005905">
    <property type="term" value="C:clathrin-coated pit"/>
    <property type="evidence" value="ECO:0007669"/>
    <property type="project" value="UniProtKB-SubCell"/>
</dbReference>
<keyword evidence="22" id="KW-0333">Golgi apparatus</keyword>
<evidence type="ECO:0000256" key="27">
    <source>
        <dbReference type="ARBA" id="ARBA00023203"/>
    </source>
</evidence>
<dbReference type="GO" id="GO:0051015">
    <property type="term" value="F:actin filament binding"/>
    <property type="evidence" value="ECO:0007669"/>
    <property type="project" value="Ensembl"/>
</dbReference>
<dbReference type="HOGENOM" id="CLU_000192_7_2_1"/>
<dbReference type="GO" id="GO:0030048">
    <property type="term" value="P:actin filament-based movement"/>
    <property type="evidence" value="ECO:0007669"/>
    <property type="project" value="TreeGrafter"/>
</dbReference>
<evidence type="ECO:0000256" key="8">
    <source>
        <dbReference type="ARBA" id="ARBA00004600"/>
    </source>
</evidence>
<evidence type="ECO:0000256" key="17">
    <source>
        <dbReference type="ARBA" id="ARBA00022740"/>
    </source>
</evidence>
<evidence type="ECO:0000313" key="37">
    <source>
        <dbReference type="Proteomes" id="UP000001595"/>
    </source>
</evidence>
<evidence type="ECO:0000256" key="3">
    <source>
        <dbReference type="ARBA" id="ARBA00004132"/>
    </source>
</evidence>
<dbReference type="GO" id="GO:0000146">
    <property type="term" value="F:microfilament motor activity"/>
    <property type="evidence" value="ECO:0007669"/>
    <property type="project" value="TreeGrafter"/>
</dbReference>
<reference evidence="36" key="2">
    <citation type="submission" date="2025-08" db="UniProtKB">
        <authorList>
            <consortium name="Ensembl"/>
        </authorList>
    </citation>
    <scope>IDENTIFICATION</scope>
</reference>
<evidence type="ECO:0000256" key="16">
    <source>
        <dbReference type="ARBA" id="ARBA00022583"/>
    </source>
</evidence>
<sequence>MEDGKPVWAPHPTDGFQMGNIVDIGPDSLTIEPLNQKGKTFLALINQVFPAEEDSKKDVEDNCSLMYLNEATLLHNIKVRYSKDRIYTYVANILIAVNPYFDIPKIYSSEAIKSYQGKSLGTRPPHVFAIADKAFRDMKVLKMSQSIIVSGESGAGKTENTKFVLRYLTESYGTGQDIDDRIVEANPLLEAFGNAKTVRNNNSSRFGKFVEIHFNEKSSVVGGFVSHYLLEKSRICVQGKEERNYHIFYRLCAGASEDIREKLHLSSPDNFRYLNRGCTRYFANKETDKQILQNRKSPECLKAGSMKDPLLDDHGDFIRMCTAMKKIGLDDEEKLDLFRVVAGVLHLGNIDFEEAGSTSGGCNLKNKSAQSLEYCAELLGLDQDDLRVSLTTRVMLTTAGGTKGTVIKVPLKVEQANNARDALAKTVYSHLFDHVVNRVNQCFPFETSSYFIGVLDIAGFEYFEHNSFEQFCINYCNEKLQQFFNERILKEEQELYQKEGLGVNEVHYVDNQDCIDLIEAKLVGILDILDEENRLPQPSDQHFTSAVHQKHKDHFRLTIPRKSKLAVHRNIRDDEGFIIRHFAGAVCYETTQFVEKNNDALHMSLESLICESRDKFIRELFESSTNNNKDTKQKAGKLSFISVGNKFKTQLNLLLDKLRSTGASFIRCIKPNLKMTSHHFEGAQILSQLQCSGMVSVLDLMQGGYPSRASFHELYNMYKKYMPDKLARLDPRLFCKALFKALGLNENDYKFGLTKVFFRPGKFAEFDQIMKSDPDHLAELVKRVNHWLTCSRWKKVQWCSLSVIKLKNKIKYRAEACIKMQKTIRMWLCKRRHKPRIDGLVKVGTLKKRLDKFNEVVSVLKDGKPEMNKRIKDLEISIDALMAKIKSTMMTQEQIQKEYDALVKSSEELLSALQKKKQQEEEAERLRRIQEEMEKERKRREEDEKRRRKEEEERRMKLEMEAKRKQEEEERKKREDDEKRIQAEVEAQLARQREEESQQQAVLEQERRDRELALRIAQSEAELISDEAQADLALRSLDSYPVTSKNDGTRPKMTPEQMAKDMSEFLSRGPAVQATKAAAGTKKYDLSKWKYAELRDTINTSCDIELLAACREEFHRRLKVYHAWKSKNKKRNTETEQRAPKSVTDYAQQNPAAQIPARQQEIEMNRQQRFFRIPFIRPADQYKDPQSKKKGWWYAHFDGPWIARQMELHPDKPPILLVAGKDDMEMCELNLEETGLTRKRGAEILPRQFEEIWERCGGIQYLQNAIESRQARPTYATAMLQNLLK</sequence>
<dbReference type="GO" id="GO:0048471">
    <property type="term" value="C:perinuclear region of cytoplasm"/>
    <property type="evidence" value="ECO:0007669"/>
    <property type="project" value="UniProtKB-SubCell"/>
</dbReference>
<dbReference type="InterPro" id="IPR032412">
    <property type="entry name" value="Myosin-VI_CBD"/>
</dbReference>
<dbReference type="CDD" id="cd22294">
    <property type="entry name" value="MYO6_MIU_linker"/>
    <property type="match status" value="1"/>
</dbReference>
<dbReference type="InterPro" id="IPR027417">
    <property type="entry name" value="P-loop_NTPase"/>
</dbReference>
<evidence type="ECO:0000256" key="13">
    <source>
        <dbReference type="ARBA" id="ARBA00022475"/>
    </source>
</evidence>
<evidence type="ECO:0000256" key="25">
    <source>
        <dbReference type="ARBA" id="ARBA00023175"/>
    </source>
</evidence>
<dbReference type="GO" id="GO:0005794">
    <property type="term" value="C:Golgi apparatus"/>
    <property type="evidence" value="ECO:0007669"/>
    <property type="project" value="UniProtKB-SubCell"/>
</dbReference>
<dbReference type="Gene3D" id="1.20.120.720">
    <property type="entry name" value="Myosin VI head, motor domain, U50 subdomain"/>
    <property type="match status" value="1"/>
</dbReference>
<dbReference type="Gene3D" id="3.40.850.10">
    <property type="entry name" value="Kinesin motor domain"/>
    <property type="match status" value="2"/>
</dbReference>
<evidence type="ECO:0000256" key="10">
    <source>
        <dbReference type="ARBA" id="ARBA00008314"/>
    </source>
</evidence>
<dbReference type="GO" id="GO:0016459">
    <property type="term" value="C:myosin complex"/>
    <property type="evidence" value="ECO:0007669"/>
    <property type="project" value="UniProtKB-KW"/>
</dbReference>
<keyword evidence="21" id="KW-0653">Protein transport</keyword>
<keyword evidence="26" id="KW-0168">Coated pit</keyword>
<evidence type="ECO:0000256" key="12">
    <source>
        <dbReference type="ARBA" id="ARBA00022448"/>
    </source>
</evidence>
<proteinExistence type="inferred from homology"/>
<keyword evidence="18 32" id="KW-0547">Nucleotide-binding</keyword>
<keyword evidence="20" id="KW-0112">Calmodulin-binding</keyword>
<dbReference type="PANTHER" id="PTHR13140">
    <property type="entry name" value="MYOSIN"/>
    <property type="match status" value="1"/>
</dbReference>
<evidence type="ECO:0000256" key="9">
    <source>
        <dbReference type="ARBA" id="ARBA00004632"/>
    </source>
</evidence>
<feature type="region of interest" description="Disordered" evidence="33">
    <location>
        <begin position="934"/>
        <end position="955"/>
    </location>
</feature>
<dbReference type="GO" id="GO:0030330">
    <property type="term" value="P:DNA damage response, signal transduction by p53 class mediator"/>
    <property type="evidence" value="ECO:0007669"/>
    <property type="project" value="Ensembl"/>
</dbReference>
<keyword evidence="24" id="KW-0472">Membrane</keyword>
<name>H2PJM1_PONAB</name>
<dbReference type="GO" id="GO:0031941">
    <property type="term" value="C:filamentous actin"/>
    <property type="evidence" value="ECO:0007669"/>
    <property type="project" value="Ensembl"/>
</dbReference>
<dbReference type="SMART" id="SM00242">
    <property type="entry name" value="MYSc"/>
    <property type="match status" value="1"/>
</dbReference>
<evidence type="ECO:0000256" key="19">
    <source>
        <dbReference type="ARBA" id="ARBA00022840"/>
    </source>
</evidence>
<evidence type="ECO:0000256" key="29">
    <source>
        <dbReference type="ARBA" id="ARBA00023273"/>
    </source>
</evidence>
<dbReference type="InterPro" id="IPR049016">
    <property type="entry name" value="MYO6_lever"/>
</dbReference>
<feature type="domain" description="Myosin N-terminal SH3-like" evidence="35">
    <location>
        <begin position="2"/>
        <end position="53"/>
    </location>
</feature>
<evidence type="ECO:0000256" key="18">
    <source>
        <dbReference type="ARBA" id="ARBA00022741"/>
    </source>
</evidence>
<feature type="binding site" evidence="32">
    <location>
        <begin position="151"/>
        <end position="158"/>
    </location>
    <ligand>
        <name>ATP</name>
        <dbReference type="ChEBI" id="CHEBI:30616"/>
    </ligand>
</feature>
<keyword evidence="17" id="KW-1009">Hearing</keyword>
<keyword evidence="15" id="KW-0597">Phosphoprotein</keyword>
<dbReference type="GO" id="GO:0042491">
    <property type="term" value="P:inner ear auditory receptor cell differentiation"/>
    <property type="evidence" value="ECO:0007669"/>
    <property type="project" value="TreeGrafter"/>
</dbReference>
<keyword evidence="16" id="KW-0254">Endocytosis</keyword>
<dbReference type="GO" id="GO:0032587">
    <property type="term" value="C:ruffle membrane"/>
    <property type="evidence" value="ECO:0007669"/>
    <property type="project" value="UniProtKB-SubCell"/>
</dbReference>
<feature type="region of interest" description="Actin-binding" evidence="32">
    <location>
        <begin position="651"/>
        <end position="673"/>
    </location>
</feature>
<evidence type="ECO:0000256" key="31">
    <source>
        <dbReference type="ARBA" id="ARBA00030027"/>
    </source>
</evidence>
<dbReference type="Gene3D" id="1.20.58.530">
    <property type="match status" value="1"/>
</dbReference>
<dbReference type="PROSITE" id="PS51844">
    <property type="entry name" value="SH3_LIKE"/>
    <property type="match status" value="1"/>
</dbReference>
<evidence type="ECO:0000256" key="7">
    <source>
        <dbReference type="ARBA" id="ARBA00004556"/>
    </source>
</evidence>
<dbReference type="FunFam" id="3.40.850.10:FF:000030">
    <property type="entry name" value="unconventional myosin-VI isoform X1"/>
    <property type="match status" value="1"/>
</dbReference>
<dbReference type="GO" id="GO:0005829">
    <property type="term" value="C:cytosol"/>
    <property type="evidence" value="ECO:0007669"/>
    <property type="project" value="UniProtKB-SubCell"/>
</dbReference>
<reference evidence="36 37" key="1">
    <citation type="submission" date="2008-02" db="EMBL/GenBank/DDBJ databases">
        <title>A 6x draft sequence assembly of the Pongo pygmaeus abelii genome.</title>
        <authorList>
            <person name="Wilson R.K."/>
            <person name="Mardis E."/>
        </authorList>
    </citation>
    <scope>NUCLEOTIDE SEQUENCE [LARGE SCALE GENOMIC DNA]</scope>
</reference>
<evidence type="ECO:0000256" key="22">
    <source>
        <dbReference type="ARBA" id="ARBA00023034"/>
    </source>
</evidence>
<comment type="subcellular location">
    <subcellularLocation>
        <location evidence="5">Cell projection</location>
        <location evidence="5">Filopodium</location>
    </subcellularLocation>
    <subcellularLocation>
        <location evidence="1">Cell projection</location>
        <location evidence="1">Microvillus</location>
    </subcellularLocation>
    <subcellularLocation>
        <location evidence="9">Cell projection</location>
        <location evidence="9">Ruffle membrane</location>
    </subcellularLocation>
    <subcellularLocation>
        <location evidence="6">Cytoplasm</location>
        <location evidence="6">Cytosol</location>
    </subcellularLocation>
    <subcellularLocation>
        <location evidence="7">Cytoplasm</location>
        <location evidence="7">Perinuclear region</location>
    </subcellularLocation>
    <subcellularLocation>
        <location evidence="3">Cytoplasmic vesicle</location>
        <location evidence="3">Clathrin-coated vesicle</location>
    </subcellularLocation>
    <subcellularLocation>
        <location evidence="4">Golgi apparatus</location>
        <location evidence="4">trans-Golgi network membrane</location>
        <topology evidence="4">Peripheral membrane protein</topology>
    </subcellularLocation>
    <subcellularLocation>
        <location evidence="8">Membrane</location>
        <location evidence="8">Clathrin-coated pit</location>
    </subcellularLocation>
    <subcellularLocation>
        <location evidence="2">Nucleus</location>
    </subcellularLocation>
</comment>
<dbReference type="Gene3D" id="2.30.30.360">
    <property type="entry name" value="Myosin S1 fragment, N-terminal"/>
    <property type="match status" value="1"/>
</dbReference>
<evidence type="ECO:0000256" key="2">
    <source>
        <dbReference type="ARBA" id="ARBA00004123"/>
    </source>
</evidence>
<dbReference type="Pfam" id="PF00063">
    <property type="entry name" value="Myosin_head"/>
    <property type="match status" value="1"/>
</dbReference>
<dbReference type="GO" id="GO:0031965">
    <property type="term" value="C:nuclear membrane"/>
    <property type="evidence" value="ECO:0007669"/>
    <property type="project" value="Ensembl"/>
</dbReference>
<dbReference type="InParanoid" id="H2PJM1"/>
<dbReference type="GO" id="GO:0006897">
    <property type="term" value="P:endocytosis"/>
    <property type="evidence" value="ECO:0007669"/>
    <property type="project" value="UniProtKB-KW"/>
</dbReference>
<dbReference type="PROSITE" id="PS51456">
    <property type="entry name" value="MYOSIN_MOTOR"/>
    <property type="match status" value="1"/>
</dbReference>
<dbReference type="PANTHER" id="PTHR13140:SF745">
    <property type="entry name" value="UNCONVENTIONAL MYOSIN-VI"/>
    <property type="match status" value="1"/>
</dbReference>
<keyword evidence="29" id="KW-0966">Cell projection</keyword>
<organism evidence="36 37">
    <name type="scientific">Pongo abelii</name>
    <name type="common">Sumatran orangutan</name>
    <name type="synonym">Pongo pygmaeus abelii</name>
    <dbReference type="NCBI Taxonomy" id="9601"/>
    <lineage>
        <taxon>Eukaryota</taxon>
        <taxon>Metazoa</taxon>
        <taxon>Chordata</taxon>
        <taxon>Craniata</taxon>
        <taxon>Vertebrata</taxon>
        <taxon>Euteleostomi</taxon>
        <taxon>Mammalia</taxon>
        <taxon>Eutheria</taxon>
        <taxon>Euarchontoglires</taxon>
        <taxon>Primates</taxon>
        <taxon>Haplorrhini</taxon>
        <taxon>Catarrhini</taxon>
        <taxon>Hominidae</taxon>
        <taxon>Pongo</taxon>
    </lineage>
</organism>
<evidence type="ECO:0000256" key="26">
    <source>
        <dbReference type="ARBA" id="ARBA00023176"/>
    </source>
</evidence>
<accession>H2PJM1</accession>
<evidence type="ECO:0000256" key="1">
    <source>
        <dbReference type="ARBA" id="ARBA00004105"/>
    </source>
</evidence>
<dbReference type="SUPFAM" id="SSF52540">
    <property type="entry name" value="P-loop containing nucleoside triphosphate hydrolases"/>
    <property type="match status" value="1"/>
</dbReference>
<reference evidence="36" key="3">
    <citation type="submission" date="2025-09" db="UniProtKB">
        <authorList>
            <consortium name="Ensembl"/>
        </authorList>
    </citation>
    <scope>IDENTIFICATION</scope>
</reference>
<dbReference type="FunFam" id="3.40.850.10:FF:000018">
    <property type="entry name" value="unconventional myosin-VI isoform X1"/>
    <property type="match status" value="1"/>
</dbReference>
<dbReference type="GO" id="GO:0005524">
    <property type="term" value="F:ATP binding"/>
    <property type="evidence" value="ECO:0007669"/>
    <property type="project" value="UniProtKB-UniRule"/>
</dbReference>
<keyword evidence="37" id="KW-1185">Reference proteome</keyword>
<dbReference type="GO" id="GO:0007605">
    <property type="term" value="P:sensory perception of sound"/>
    <property type="evidence" value="ECO:0007669"/>
    <property type="project" value="UniProtKB-KW"/>
</dbReference>
<evidence type="ECO:0000259" key="35">
    <source>
        <dbReference type="PROSITE" id="PS51844"/>
    </source>
</evidence>
<evidence type="ECO:0000256" key="28">
    <source>
        <dbReference type="ARBA" id="ARBA00023242"/>
    </source>
</evidence>
<evidence type="ECO:0000256" key="14">
    <source>
        <dbReference type="ARBA" id="ARBA00022490"/>
    </source>
</evidence>
<protein>
    <recommendedName>
        <fullName evidence="11">Unconventional myosin-VI</fullName>
    </recommendedName>
    <alternativeName>
        <fullName evidence="31">Unconventional myosin-6</fullName>
    </alternativeName>
</protein>
<feature type="region of interest" description="Disordered" evidence="33">
    <location>
        <begin position="1127"/>
        <end position="1159"/>
    </location>
</feature>
<dbReference type="Pfam" id="PF16521">
    <property type="entry name" value="Myosin-VI_CBD"/>
    <property type="match status" value="1"/>
</dbReference>
<gene>
    <name evidence="36" type="primary">MYO6</name>
</gene>
<keyword evidence="25 32" id="KW-0505">Motor protein</keyword>
<dbReference type="eggNOG" id="KOG0163">
    <property type="taxonomic scope" value="Eukaryota"/>
</dbReference>
<evidence type="ECO:0000256" key="11">
    <source>
        <dbReference type="ARBA" id="ARBA00015382"/>
    </source>
</evidence>
<evidence type="ECO:0000256" key="23">
    <source>
        <dbReference type="ARBA" id="ARBA00023123"/>
    </source>
</evidence>
<dbReference type="CDD" id="cd21759">
    <property type="entry name" value="CBD_MYO6-like"/>
    <property type="match status" value="1"/>
</dbReference>
<dbReference type="GO" id="GO:0030175">
    <property type="term" value="C:filopodium"/>
    <property type="evidence" value="ECO:0007669"/>
    <property type="project" value="UniProtKB-SubCell"/>
</dbReference>
<evidence type="ECO:0000256" key="4">
    <source>
        <dbReference type="ARBA" id="ARBA00004150"/>
    </source>
</evidence>
<dbReference type="GO" id="GO:0007015">
    <property type="term" value="P:actin filament organization"/>
    <property type="evidence" value="ECO:0007669"/>
    <property type="project" value="TreeGrafter"/>
</dbReference>
<dbReference type="GO" id="GO:0051046">
    <property type="term" value="P:regulation of secretion"/>
    <property type="evidence" value="ECO:0007669"/>
    <property type="project" value="Ensembl"/>
</dbReference>
<evidence type="ECO:0000256" key="24">
    <source>
        <dbReference type="ARBA" id="ARBA00023136"/>
    </source>
</evidence>
<dbReference type="InterPro" id="IPR036114">
    <property type="entry name" value="MYSc_Myo6"/>
</dbReference>
<dbReference type="InterPro" id="IPR036961">
    <property type="entry name" value="Kinesin_motor_dom_sf"/>
</dbReference>
<accession>A0A2J8V2D5</accession>
<evidence type="ECO:0000256" key="33">
    <source>
        <dbReference type="SAM" id="MobiDB-lite"/>
    </source>
</evidence>
<evidence type="ECO:0000256" key="30">
    <source>
        <dbReference type="ARBA" id="ARBA00023329"/>
    </source>
</evidence>
<keyword evidence="12" id="KW-0813">Transport</keyword>
<dbReference type="FunFam" id="3.30.70.1590:FF:000002">
    <property type="entry name" value="unconventional myosin-VI isoform X1"/>
    <property type="match status" value="1"/>
</dbReference>
<dbReference type="Gene3D" id="3.30.70.1590">
    <property type="match status" value="1"/>
</dbReference>
<keyword evidence="23 32" id="KW-0518">Myosin</keyword>
<dbReference type="CDD" id="cd01382">
    <property type="entry name" value="MYSc_Myo6"/>
    <property type="match status" value="1"/>
</dbReference>
<feature type="domain" description="Myosin motor" evidence="34">
    <location>
        <begin position="57"/>
        <end position="771"/>
    </location>
</feature>
<comment type="similarity">
    <text evidence="10 32">Belongs to the TRAFAC class myosin-kinesin ATPase superfamily. Myosin family.</text>
</comment>
<evidence type="ECO:0000256" key="15">
    <source>
        <dbReference type="ARBA" id="ARBA00022553"/>
    </source>
</evidence>
<dbReference type="InterPro" id="IPR001609">
    <property type="entry name" value="Myosin_head_motor_dom-like"/>
</dbReference>
<dbReference type="FunCoup" id="H2PJM1">
    <property type="interactions" value="1731"/>
</dbReference>
<evidence type="ECO:0000256" key="21">
    <source>
        <dbReference type="ARBA" id="ARBA00022927"/>
    </source>
</evidence>
<keyword evidence="14" id="KW-0963">Cytoplasm</keyword>
<keyword evidence="19 32" id="KW-0067">ATP-binding</keyword>
<dbReference type="GO" id="GO:0005654">
    <property type="term" value="C:nucleoplasm"/>
    <property type="evidence" value="ECO:0007669"/>
    <property type="project" value="Ensembl"/>
</dbReference>
<dbReference type="PRINTS" id="PR00193">
    <property type="entry name" value="MYOSINHEAVY"/>
</dbReference>
<evidence type="ECO:0000256" key="20">
    <source>
        <dbReference type="ARBA" id="ARBA00022860"/>
    </source>
</evidence>
<dbReference type="GO" id="GO:0005516">
    <property type="term" value="F:calmodulin binding"/>
    <property type="evidence" value="ECO:0007669"/>
    <property type="project" value="UniProtKB-KW"/>
</dbReference>
<dbReference type="Gene3D" id="1.10.10.820">
    <property type="match status" value="1"/>
</dbReference>
<dbReference type="GO" id="GO:0005902">
    <property type="term" value="C:microvillus"/>
    <property type="evidence" value="ECO:0007669"/>
    <property type="project" value="UniProtKB-SubCell"/>
</dbReference>
<evidence type="ECO:0000259" key="34">
    <source>
        <dbReference type="PROSITE" id="PS51456"/>
    </source>
</evidence>
<dbReference type="InterPro" id="IPR004009">
    <property type="entry name" value="SH3_Myosin"/>
</dbReference>
<dbReference type="Proteomes" id="UP000001595">
    <property type="component" value="Chromosome 6"/>
</dbReference>
<dbReference type="GO" id="GO:0045334">
    <property type="term" value="C:clathrin-coated endocytic vesicle"/>
    <property type="evidence" value="ECO:0007669"/>
    <property type="project" value="Ensembl"/>
</dbReference>
<dbReference type="CDD" id="cd21958">
    <property type="entry name" value="MyUb_Myo6"/>
    <property type="match status" value="1"/>
</dbReference>
<dbReference type="FunFam" id="2.30.30.360:FF:000002">
    <property type="entry name" value="Unconventional myosin-VI"/>
    <property type="match status" value="1"/>
</dbReference>
<dbReference type="FunFam" id="1.20.120.720:FF:000005">
    <property type="entry name" value="unconventional myosin-VI isoform X1"/>
    <property type="match status" value="1"/>
</dbReference>
<dbReference type="FunFam" id="1.20.58.530:FF:000006">
    <property type="entry name" value="Putative unconventional myosin-VI"/>
    <property type="match status" value="1"/>
</dbReference>
<evidence type="ECO:0000256" key="32">
    <source>
        <dbReference type="PROSITE-ProRule" id="PRU00782"/>
    </source>
</evidence>
<keyword evidence="13" id="KW-1003">Cell membrane</keyword>
<dbReference type="GO" id="GO:0042472">
    <property type="term" value="P:inner ear morphogenesis"/>
    <property type="evidence" value="ECO:0007669"/>
    <property type="project" value="TreeGrafter"/>
</dbReference>
<dbReference type="GeneTree" id="ENSGT00940000156078"/>
<evidence type="ECO:0000256" key="5">
    <source>
        <dbReference type="ARBA" id="ARBA00004486"/>
    </source>
</evidence>
<evidence type="ECO:0000256" key="6">
    <source>
        <dbReference type="ARBA" id="ARBA00004514"/>
    </source>
</evidence>
<dbReference type="STRING" id="9601.ENSPPYP00000018788"/>
<keyword evidence="28" id="KW-0539">Nucleus</keyword>
<dbReference type="FunFam" id="1.10.10.820:FF:000005">
    <property type="entry name" value="unconventional myosin-VI isoform X2"/>
    <property type="match status" value="1"/>
</dbReference>
<keyword evidence="27 32" id="KW-0009">Actin-binding</keyword>